<dbReference type="Proteomes" id="UP000652219">
    <property type="component" value="Unassembled WGS sequence"/>
</dbReference>
<gene>
    <name evidence="2" type="ORF">CSOJ01_10131</name>
</gene>
<dbReference type="AlphaFoldDB" id="A0A8H6J188"/>
<evidence type="ECO:0000256" key="1">
    <source>
        <dbReference type="SAM" id="MobiDB-lite"/>
    </source>
</evidence>
<organism evidence="2 3">
    <name type="scientific">Colletotrichum sojae</name>
    <dbReference type="NCBI Taxonomy" id="2175907"/>
    <lineage>
        <taxon>Eukaryota</taxon>
        <taxon>Fungi</taxon>
        <taxon>Dikarya</taxon>
        <taxon>Ascomycota</taxon>
        <taxon>Pezizomycotina</taxon>
        <taxon>Sordariomycetes</taxon>
        <taxon>Hypocreomycetidae</taxon>
        <taxon>Glomerellales</taxon>
        <taxon>Glomerellaceae</taxon>
        <taxon>Colletotrichum</taxon>
        <taxon>Colletotrichum orchidearum species complex</taxon>
    </lineage>
</organism>
<evidence type="ECO:0000313" key="2">
    <source>
        <dbReference type="EMBL" id="KAF6804532.1"/>
    </source>
</evidence>
<feature type="region of interest" description="Disordered" evidence="1">
    <location>
        <begin position="68"/>
        <end position="88"/>
    </location>
</feature>
<name>A0A8H6J188_9PEZI</name>
<keyword evidence="3" id="KW-1185">Reference proteome</keyword>
<reference evidence="2 3" key="1">
    <citation type="journal article" date="2020" name="Phytopathology">
        <title>Genome Sequence Resources of Colletotrichum truncatum, C. plurivorum, C. musicola, and C. sojae: Four Species Pathogenic to Soybean (Glycine max).</title>
        <authorList>
            <person name="Rogerio F."/>
            <person name="Boufleur T.R."/>
            <person name="Ciampi-Guillardi M."/>
            <person name="Sukno S.A."/>
            <person name="Thon M.R."/>
            <person name="Massola Junior N.S."/>
            <person name="Baroncelli R."/>
        </authorList>
    </citation>
    <scope>NUCLEOTIDE SEQUENCE [LARGE SCALE GENOMIC DNA]</scope>
    <source>
        <strain evidence="2 3">LFN0009</strain>
    </source>
</reference>
<dbReference type="EMBL" id="WIGN01000206">
    <property type="protein sequence ID" value="KAF6804532.1"/>
    <property type="molecule type" value="Genomic_DNA"/>
</dbReference>
<accession>A0A8H6J188</accession>
<evidence type="ECO:0000313" key="3">
    <source>
        <dbReference type="Proteomes" id="UP000652219"/>
    </source>
</evidence>
<protein>
    <submittedName>
        <fullName evidence="2">Uncharacterized protein</fullName>
    </submittedName>
</protein>
<feature type="region of interest" description="Disordered" evidence="1">
    <location>
        <begin position="1"/>
        <end position="22"/>
    </location>
</feature>
<feature type="compositionally biased region" description="Low complexity" evidence="1">
    <location>
        <begin position="75"/>
        <end position="85"/>
    </location>
</feature>
<sequence>MKVDANLGFGPPSTLANPESLGRRRRAISESVGHPVAMWPDAVKTGLAVSGFEWLRWLLRRLRAKRPYRQDQSERSSSARRPASELPESRVDGVWTLKSGRTAKGGGIKELFSSRSALSRDLPASSTLCRSGITLDTTNEARLGAQKGARKGGPVATAAAVRVSCPLKMPRGPTNASKARPGTMSAAAGNAYSGRWVPLGAAAALFSMA</sequence>
<comment type="caution">
    <text evidence="2">The sequence shown here is derived from an EMBL/GenBank/DDBJ whole genome shotgun (WGS) entry which is preliminary data.</text>
</comment>
<proteinExistence type="predicted"/>